<feature type="transmembrane region" description="Helical" evidence="7">
    <location>
        <begin position="32"/>
        <end position="51"/>
    </location>
</feature>
<feature type="transmembrane region" description="Helical" evidence="7">
    <location>
        <begin position="282"/>
        <end position="300"/>
    </location>
</feature>
<evidence type="ECO:0000256" key="4">
    <source>
        <dbReference type="ARBA" id="ARBA00022989"/>
    </source>
</evidence>
<dbReference type="RefSeq" id="WP_141282431.1">
    <property type="nucleotide sequence ID" value="NZ_BAAAWK010000001.1"/>
</dbReference>
<evidence type="ECO:0000313" key="9">
    <source>
        <dbReference type="Proteomes" id="UP000317715"/>
    </source>
</evidence>
<dbReference type="InterPro" id="IPR022791">
    <property type="entry name" value="L-PG_synthase/AglD"/>
</dbReference>
<evidence type="ECO:0000256" key="1">
    <source>
        <dbReference type="ARBA" id="ARBA00004651"/>
    </source>
</evidence>
<dbReference type="AlphaFoldDB" id="A0A4Y3NH12"/>
<comment type="subcellular location">
    <subcellularLocation>
        <location evidence="1">Cell membrane</location>
        <topology evidence="1">Multi-pass membrane protein</topology>
    </subcellularLocation>
</comment>
<accession>A0A4Y3NH12</accession>
<dbReference type="Pfam" id="PF03706">
    <property type="entry name" value="LPG_synthase_TM"/>
    <property type="match status" value="1"/>
</dbReference>
<protein>
    <submittedName>
        <fullName evidence="8">Membrane protein</fullName>
    </submittedName>
</protein>
<reference evidence="8 9" key="1">
    <citation type="submission" date="2019-06" db="EMBL/GenBank/DDBJ databases">
        <title>Whole genome shotgun sequence of Paenarthrobacter aurescens NBRC 12136.</title>
        <authorList>
            <person name="Hosoyama A."/>
            <person name="Uohara A."/>
            <person name="Ohji S."/>
            <person name="Ichikawa N."/>
        </authorList>
    </citation>
    <scope>NUCLEOTIDE SEQUENCE [LARGE SCALE GENOMIC DNA]</scope>
    <source>
        <strain evidence="8 9">NBRC 12136</strain>
    </source>
</reference>
<feature type="transmembrane region" description="Helical" evidence="7">
    <location>
        <begin position="143"/>
        <end position="166"/>
    </location>
</feature>
<keyword evidence="9" id="KW-1185">Reference proteome</keyword>
<feature type="transmembrane region" description="Helical" evidence="7">
    <location>
        <begin position="253"/>
        <end position="275"/>
    </location>
</feature>
<feature type="transmembrane region" description="Helical" evidence="7">
    <location>
        <begin position="223"/>
        <end position="241"/>
    </location>
</feature>
<evidence type="ECO:0000256" key="5">
    <source>
        <dbReference type="ARBA" id="ARBA00023136"/>
    </source>
</evidence>
<keyword evidence="2" id="KW-1003">Cell membrane</keyword>
<evidence type="ECO:0000256" key="7">
    <source>
        <dbReference type="SAM" id="Phobius"/>
    </source>
</evidence>
<evidence type="ECO:0000256" key="2">
    <source>
        <dbReference type="ARBA" id="ARBA00022475"/>
    </source>
</evidence>
<gene>
    <name evidence="8" type="ORF">AAU01_11060</name>
</gene>
<sequence>MTDSIAETPSNNNDVHQEQPPAKTTKAKLVDFARRALVVIVFAAAVYFIAVQWPQVQATVFALYWWQVLLSLLALIPGVLLGMYMWRVVMASLLRQVDVEPQGLVLNQIYLVGQIGKYLPGSVWAFVLQMELGRKNGIARAQVFVASLVSTGITIGAALVVGASALPILVQRQPNLQWLYVILPVVILAMNPNVVTFLVNIVLRVFRRPPLPERIQANTMVKAFILGVLMYLCFGLHLWILVGHEATLDLATFLVLTGALALGMTLGVLAFLLPAGVGAREAILILALAGMMSAGAATAIAALSRIMFTIADLLCVGIAFVHFRWRQQSASKTPAESTSEAP</sequence>
<name>A0A4Y3NH12_PAEAU</name>
<feature type="compositionally biased region" description="Polar residues" evidence="6">
    <location>
        <begin position="1"/>
        <end position="14"/>
    </location>
</feature>
<dbReference type="EMBL" id="BJMD01000006">
    <property type="protein sequence ID" value="GEB18351.1"/>
    <property type="molecule type" value="Genomic_DNA"/>
</dbReference>
<keyword evidence="5 7" id="KW-0472">Membrane</keyword>
<dbReference type="GO" id="GO:0005886">
    <property type="term" value="C:plasma membrane"/>
    <property type="evidence" value="ECO:0007669"/>
    <property type="project" value="UniProtKB-SubCell"/>
</dbReference>
<proteinExistence type="predicted"/>
<evidence type="ECO:0000256" key="3">
    <source>
        <dbReference type="ARBA" id="ARBA00022692"/>
    </source>
</evidence>
<keyword evidence="4 7" id="KW-1133">Transmembrane helix</keyword>
<dbReference type="OrthoDB" id="6057470at2"/>
<feature type="transmembrane region" description="Helical" evidence="7">
    <location>
        <begin position="306"/>
        <end position="323"/>
    </location>
</feature>
<feature type="region of interest" description="Disordered" evidence="6">
    <location>
        <begin position="1"/>
        <end position="22"/>
    </location>
</feature>
<evidence type="ECO:0000256" key="6">
    <source>
        <dbReference type="SAM" id="MobiDB-lite"/>
    </source>
</evidence>
<feature type="transmembrane region" description="Helical" evidence="7">
    <location>
        <begin position="63"/>
        <end position="86"/>
    </location>
</feature>
<feature type="transmembrane region" description="Helical" evidence="7">
    <location>
        <begin position="178"/>
        <end position="203"/>
    </location>
</feature>
<dbReference type="Proteomes" id="UP000317715">
    <property type="component" value="Unassembled WGS sequence"/>
</dbReference>
<dbReference type="GeneID" id="97301526"/>
<keyword evidence="3 7" id="KW-0812">Transmembrane</keyword>
<evidence type="ECO:0000313" key="8">
    <source>
        <dbReference type="EMBL" id="GEB18351.1"/>
    </source>
</evidence>
<organism evidence="8 9">
    <name type="scientific">Paenarthrobacter aurescens</name>
    <name type="common">Arthrobacter aurescens</name>
    <dbReference type="NCBI Taxonomy" id="43663"/>
    <lineage>
        <taxon>Bacteria</taxon>
        <taxon>Bacillati</taxon>
        <taxon>Actinomycetota</taxon>
        <taxon>Actinomycetes</taxon>
        <taxon>Micrococcales</taxon>
        <taxon>Micrococcaceae</taxon>
        <taxon>Paenarthrobacter</taxon>
    </lineage>
</organism>
<comment type="caution">
    <text evidence="8">The sequence shown here is derived from an EMBL/GenBank/DDBJ whole genome shotgun (WGS) entry which is preliminary data.</text>
</comment>